<dbReference type="WormBase" id="C36C5.11a">
    <property type="protein sequence ID" value="CE08600"/>
    <property type="gene ID" value="WBGene00016480"/>
    <property type="gene designation" value="srab-7"/>
</dbReference>
<dbReference type="PhylomeDB" id="O16404"/>
<dbReference type="Pfam" id="PF10292">
    <property type="entry name" value="7TM_GPCR_Srab"/>
    <property type="match status" value="1"/>
</dbReference>
<dbReference type="OMA" id="NEVHANL"/>
<feature type="transmembrane region" description="Helical" evidence="5">
    <location>
        <begin position="24"/>
        <end position="46"/>
    </location>
</feature>
<dbReference type="InParanoid" id="O16404"/>
<accession>O16404</accession>
<evidence type="ECO:0000256" key="3">
    <source>
        <dbReference type="ARBA" id="ARBA00022989"/>
    </source>
</evidence>
<feature type="transmembrane region" description="Helical" evidence="5">
    <location>
        <begin position="53"/>
        <end position="71"/>
    </location>
</feature>
<dbReference type="Proteomes" id="UP000001940">
    <property type="component" value="Chromosome V"/>
</dbReference>
<dbReference type="AGR" id="WB:WBGene00016480"/>
<feature type="transmembrane region" description="Helical" evidence="5">
    <location>
        <begin position="243"/>
        <end position="262"/>
    </location>
</feature>
<evidence type="ECO:0000313" key="7">
    <source>
        <dbReference type="Proteomes" id="UP000001940"/>
    </source>
</evidence>
<name>O16404_CAEEL</name>
<dbReference type="GeneID" id="183267"/>
<protein>
    <submittedName>
        <fullName evidence="6">Serpentine Receptor, class AB (Class A-like)</fullName>
    </submittedName>
</protein>
<evidence type="ECO:0000256" key="2">
    <source>
        <dbReference type="ARBA" id="ARBA00022692"/>
    </source>
</evidence>
<evidence type="ECO:0000256" key="5">
    <source>
        <dbReference type="SAM" id="Phobius"/>
    </source>
</evidence>
<dbReference type="OrthoDB" id="5809673at2759"/>
<gene>
    <name evidence="6 8" type="primary">srab-7</name>
    <name evidence="8" type="ORF">C36C5.11</name>
    <name evidence="6" type="ORF">CELE_C36C5.11</name>
</gene>
<dbReference type="InterPro" id="IPR053286">
    <property type="entry name" value="Nematode_rcpt-like_srab"/>
</dbReference>
<evidence type="ECO:0000313" key="6">
    <source>
        <dbReference type="EMBL" id="CCD66863.1"/>
    </source>
</evidence>
<dbReference type="HOGENOM" id="CLU_070163_1_0_1"/>
<comment type="subcellular location">
    <subcellularLocation>
        <location evidence="1">Membrane</location>
        <topology evidence="1">Multi-pass membrane protein</topology>
    </subcellularLocation>
</comment>
<keyword evidence="3 5" id="KW-1133">Transmembrane helix</keyword>
<evidence type="ECO:0000256" key="1">
    <source>
        <dbReference type="ARBA" id="ARBA00004141"/>
    </source>
</evidence>
<dbReference type="UCSC" id="C36C5.11">
    <property type="organism name" value="c. elegans"/>
</dbReference>
<dbReference type="PaxDb" id="6239-C36C5.11"/>
<dbReference type="eggNOG" id="ENOG502TH34">
    <property type="taxonomic scope" value="Eukaryota"/>
</dbReference>
<organism evidence="6 7">
    <name type="scientific">Caenorhabditis elegans</name>
    <dbReference type="NCBI Taxonomy" id="6239"/>
    <lineage>
        <taxon>Eukaryota</taxon>
        <taxon>Metazoa</taxon>
        <taxon>Ecdysozoa</taxon>
        <taxon>Nematoda</taxon>
        <taxon>Chromadorea</taxon>
        <taxon>Rhabditida</taxon>
        <taxon>Rhabditina</taxon>
        <taxon>Rhabditomorpha</taxon>
        <taxon>Rhabditoidea</taxon>
        <taxon>Rhabditidae</taxon>
        <taxon>Peloderinae</taxon>
        <taxon>Caenorhabditis</taxon>
    </lineage>
</organism>
<sequence>MTPYQEQCKIMESLSSSIFLRFTITFQLASSLLALTMVIVASYSLWTAQVARLFHVNVIIIFQVHWFGFFLHCSNRIVLHTIDLHNYLILDYCDMPASTTRCFVLRVQYVFGLCLVGATTIPLVIERYIATIKSSKYEQTGCALGIYMAIKQFSIATMTTYYAFLIFPFKEPFMPYCTAIKQGFVTNVEVIFHIILLAQIVGRVIFQYLFNLNERLRAKQITCSLSNRYSLEQNLKSMRTLKLFANLQTGFQVIHIMFFLFLLKFGAELESSTYLALLEWSGSYPLYAIISIVALLKKAQVNKVRLKKELEVHMSADQNNYFENFNKSWN</sequence>
<dbReference type="EMBL" id="BX284605">
    <property type="protein sequence ID" value="CCD66863.1"/>
    <property type="molecule type" value="Genomic_DNA"/>
</dbReference>
<dbReference type="PIR" id="B88990">
    <property type="entry name" value="B88990"/>
</dbReference>
<dbReference type="InterPro" id="IPR019408">
    <property type="entry name" value="7TM_GPCR_serpentine_rcpt_Srab"/>
</dbReference>
<proteinExistence type="predicted"/>
<dbReference type="AlphaFoldDB" id="O16404"/>
<dbReference type="RefSeq" id="NP_503867.1">
    <property type="nucleotide sequence ID" value="NM_071466.1"/>
</dbReference>
<feature type="transmembrane region" description="Helical" evidence="5">
    <location>
        <begin position="109"/>
        <end position="130"/>
    </location>
</feature>
<keyword evidence="2 5" id="KW-0812">Transmembrane</keyword>
<feature type="transmembrane region" description="Helical" evidence="5">
    <location>
        <begin position="190"/>
        <end position="210"/>
    </location>
</feature>
<dbReference type="CTD" id="183267"/>
<feature type="transmembrane region" description="Helical" evidence="5">
    <location>
        <begin position="274"/>
        <end position="296"/>
    </location>
</feature>
<dbReference type="GO" id="GO:0016020">
    <property type="term" value="C:membrane"/>
    <property type="evidence" value="ECO:0007669"/>
    <property type="project" value="UniProtKB-SubCell"/>
</dbReference>
<keyword evidence="7" id="KW-1185">Reference proteome</keyword>
<evidence type="ECO:0000313" key="8">
    <source>
        <dbReference type="WormBase" id="C36C5.11a"/>
    </source>
</evidence>
<keyword evidence="6" id="KW-0675">Receptor</keyword>
<dbReference type="STRING" id="6239.C36C5.11a.1"/>
<evidence type="ECO:0000256" key="4">
    <source>
        <dbReference type="ARBA" id="ARBA00023136"/>
    </source>
</evidence>
<dbReference type="PANTHER" id="PTHR46561:SF5">
    <property type="entry name" value="G_PROTEIN_RECEP_F1_2 DOMAIN-CONTAINING PROTEIN-RELATED"/>
    <property type="match status" value="1"/>
</dbReference>
<dbReference type="PANTHER" id="PTHR46561">
    <property type="entry name" value="SERPENTINE RECEPTOR, CLASS AB (CLASS A-LIKE)-RELATED"/>
    <property type="match status" value="1"/>
</dbReference>
<keyword evidence="4 5" id="KW-0472">Membrane</keyword>
<feature type="transmembrane region" description="Helical" evidence="5">
    <location>
        <begin position="142"/>
        <end position="164"/>
    </location>
</feature>
<dbReference type="FunCoup" id="O16404">
    <property type="interactions" value="8"/>
</dbReference>
<reference evidence="6 7" key="1">
    <citation type="journal article" date="1998" name="Science">
        <title>Genome sequence of the nematode C. elegans: a platform for investigating biology.</title>
        <authorList>
            <consortium name="The C. elegans sequencing consortium"/>
            <person name="Sulson J.E."/>
            <person name="Waterston R."/>
        </authorList>
    </citation>
    <scope>NUCLEOTIDE SEQUENCE [LARGE SCALE GENOMIC DNA]</scope>
    <source>
        <strain evidence="6 7">Bristol N2</strain>
    </source>
</reference>